<dbReference type="RefSeq" id="WP_120050751.1">
    <property type="nucleotide sequence ID" value="NZ_CP032427.1"/>
</dbReference>
<dbReference type="Gene3D" id="3.40.190.10">
    <property type="entry name" value="Periplasmic binding protein-like II"/>
    <property type="match status" value="2"/>
</dbReference>
<accession>A0AAI8PLA4</accession>
<evidence type="ECO:0000313" key="2">
    <source>
        <dbReference type="EMBL" id="AYC38058.1"/>
    </source>
</evidence>
<dbReference type="CDD" id="cd13569">
    <property type="entry name" value="PBP2_TAXI_TRAP_like_1"/>
    <property type="match status" value="1"/>
</dbReference>
<gene>
    <name evidence="2" type="ORF">DWG14_02277</name>
</gene>
<keyword evidence="1" id="KW-0812">Transmembrane</keyword>
<evidence type="ECO:0000256" key="1">
    <source>
        <dbReference type="SAM" id="Phobius"/>
    </source>
</evidence>
<dbReference type="SUPFAM" id="SSF53850">
    <property type="entry name" value="Periplasmic binding protein-like II"/>
    <property type="match status" value="1"/>
</dbReference>
<dbReference type="PANTHER" id="PTHR42941:SF1">
    <property type="entry name" value="SLL1037 PROTEIN"/>
    <property type="match status" value="1"/>
</dbReference>
<evidence type="ECO:0008006" key="4">
    <source>
        <dbReference type="Google" id="ProtNLM"/>
    </source>
</evidence>
<dbReference type="Proteomes" id="UP000265765">
    <property type="component" value="Chromosome"/>
</dbReference>
<dbReference type="GeneID" id="91281218"/>
<keyword evidence="1" id="KW-0472">Membrane</keyword>
<feature type="transmembrane region" description="Helical" evidence="1">
    <location>
        <begin position="20"/>
        <end position="38"/>
    </location>
</feature>
<reference evidence="2 3" key="1">
    <citation type="submission" date="2018-09" db="EMBL/GenBank/DDBJ databases">
        <title>Production of Trimethoprim by Streptomyces sp. 3E-1.</title>
        <authorList>
            <person name="Kang H.J."/>
            <person name="Kim S.B."/>
        </authorList>
    </citation>
    <scope>NUCLEOTIDE SEQUENCE [LARGE SCALE GENOMIC DNA]</scope>
    <source>
        <strain evidence="2 3">3E-1</strain>
    </source>
</reference>
<dbReference type="KEGG" id="sge:DWG14_02277"/>
<dbReference type="PANTHER" id="PTHR42941">
    <property type="entry name" value="SLL1037 PROTEIN"/>
    <property type="match status" value="1"/>
</dbReference>
<dbReference type="NCBIfam" id="TIGR02122">
    <property type="entry name" value="TRAP_TAXI"/>
    <property type="match status" value="1"/>
</dbReference>
<protein>
    <recommendedName>
        <fullName evidence="4">TAXI family TRAP transporter solute-binding subunit</fullName>
    </recommendedName>
</protein>
<dbReference type="InterPro" id="IPR011852">
    <property type="entry name" value="TRAP_TAXI"/>
</dbReference>
<name>A0AAI8PLA4_9ACTN</name>
<evidence type="ECO:0000313" key="3">
    <source>
        <dbReference type="Proteomes" id="UP000265765"/>
    </source>
</evidence>
<dbReference type="Pfam" id="PF16868">
    <property type="entry name" value="NMT1_3"/>
    <property type="match status" value="1"/>
</dbReference>
<dbReference type="EMBL" id="CP032427">
    <property type="protein sequence ID" value="AYC38058.1"/>
    <property type="molecule type" value="Genomic_DNA"/>
</dbReference>
<sequence length="337" mass="36847">MPHPPSPLLPHLTRRQSKILQAVAATLVALGLLLWWLLPLGKTPPSGTIIFSTGTRAGVYQKYGGLLNDAIHKDMPDLKVVLKDTAGSQENVRRVANGQSDFAIAAADAVENYLQNHDPHADTLRGVARLYDDYVQLVVPADSDIRTVEDLKGKRVSIGAPNSGVRLIADRVLKATGIDPDKDIQPKAYGIDTGPKLLGHDLDAFFWSGGLPTDGLRNLAEHSAIRFIPIQPSLVAKLHAEGESTRYYRATNMPASAYPSAQNNATVPTMAVSNLLITRSDVDPELVEWLTRTVINSRDRIGHDVHSAQLVDVRTAIYTDPVPLHEGARRYYRSVKP</sequence>
<proteinExistence type="predicted"/>
<keyword evidence="1" id="KW-1133">Transmembrane helix</keyword>
<dbReference type="AlphaFoldDB" id="A0AAI8PLA4"/>
<organism evidence="2 3">
    <name type="scientific">Streptomyces griseorubiginosus</name>
    <dbReference type="NCBI Taxonomy" id="67304"/>
    <lineage>
        <taxon>Bacteria</taxon>
        <taxon>Bacillati</taxon>
        <taxon>Actinomycetota</taxon>
        <taxon>Actinomycetes</taxon>
        <taxon>Kitasatosporales</taxon>
        <taxon>Streptomycetaceae</taxon>
        <taxon>Streptomyces</taxon>
    </lineage>
</organism>